<dbReference type="GeneID" id="87812298"/>
<dbReference type="Proteomes" id="UP000827549">
    <property type="component" value="Chromosome 7"/>
</dbReference>
<organism evidence="2 3">
    <name type="scientific">Vanrija pseudolonga</name>
    <dbReference type="NCBI Taxonomy" id="143232"/>
    <lineage>
        <taxon>Eukaryota</taxon>
        <taxon>Fungi</taxon>
        <taxon>Dikarya</taxon>
        <taxon>Basidiomycota</taxon>
        <taxon>Agaricomycotina</taxon>
        <taxon>Tremellomycetes</taxon>
        <taxon>Trichosporonales</taxon>
        <taxon>Trichosporonaceae</taxon>
        <taxon>Vanrija</taxon>
    </lineage>
</organism>
<feature type="region of interest" description="Disordered" evidence="1">
    <location>
        <begin position="120"/>
        <end position="154"/>
    </location>
</feature>
<evidence type="ECO:0000313" key="2">
    <source>
        <dbReference type="EMBL" id="WOO85638.1"/>
    </source>
</evidence>
<evidence type="ECO:0000313" key="3">
    <source>
        <dbReference type="Proteomes" id="UP000827549"/>
    </source>
</evidence>
<feature type="compositionally biased region" description="Polar residues" evidence="1">
    <location>
        <begin position="78"/>
        <end position="100"/>
    </location>
</feature>
<feature type="region of interest" description="Disordered" evidence="1">
    <location>
        <begin position="33"/>
        <end position="100"/>
    </location>
</feature>
<sequence>MAEQQEPSQISGNLKAAQGAAYSAVGAVLPSTLGGDSWAESGAELAKEGQEEVDAAKSQAARDATVDSAKAKAKSAWGSLTGNQDLQTEGNTESESAQWKYKQATSDSVLAVPVPSLDGAKGKLQSAVGAGTGNQELQNEGNARAEAAAWRDGV</sequence>
<dbReference type="EMBL" id="CP086720">
    <property type="protein sequence ID" value="WOO85638.1"/>
    <property type="molecule type" value="Genomic_DNA"/>
</dbReference>
<reference evidence="2" key="1">
    <citation type="submission" date="2023-10" db="EMBL/GenBank/DDBJ databases">
        <authorList>
            <person name="Noh H."/>
        </authorList>
    </citation>
    <scope>NUCLEOTIDE SEQUENCE</scope>
    <source>
        <strain evidence="2">DUCC4014</strain>
    </source>
</reference>
<dbReference type="RefSeq" id="XP_062631664.1">
    <property type="nucleotide sequence ID" value="XM_062775680.1"/>
</dbReference>
<evidence type="ECO:0000256" key="1">
    <source>
        <dbReference type="SAM" id="MobiDB-lite"/>
    </source>
</evidence>
<accession>A0AAF0YFC8</accession>
<name>A0AAF0YFC8_9TREE</name>
<protein>
    <recommendedName>
        <fullName evidence="4">CsbD-like domain-containing protein</fullName>
    </recommendedName>
</protein>
<dbReference type="PANTHER" id="PTHR40460">
    <property type="entry name" value="CHROMOSOME 1, WHOLE GENOME SHOTGUN SEQUENCE"/>
    <property type="match status" value="1"/>
</dbReference>
<evidence type="ECO:0008006" key="4">
    <source>
        <dbReference type="Google" id="ProtNLM"/>
    </source>
</evidence>
<gene>
    <name evidence="2" type="ORF">LOC62_07G009135</name>
</gene>
<dbReference type="PANTHER" id="PTHR40460:SF1">
    <property type="entry name" value="CSBD-LIKE DOMAIN-CONTAINING PROTEIN"/>
    <property type="match status" value="1"/>
</dbReference>
<proteinExistence type="predicted"/>
<dbReference type="AlphaFoldDB" id="A0AAF0YFC8"/>
<keyword evidence="3" id="KW-1185">Reference proteome</keyword>